<protein>
    <recommendedName>
        <fullName evidence="4">Lipopolysaccharide assembly protein A domain-containing protein</fullName>
    </recommendedName>
</protein>
<evidence type="ECO:0000256" key="1">
    <source>
        <dbReference type="SAM" id="Phobius"/>
    </source>
</evidence>
<evidence type="ECO:0000313" key="2">
    <source>
        <dbReference type="EMBL" id="AEF80450.1"/>
    </source>
</evidence>
<feature type="transmembrane region" description="Helical" evidence="1">
    <location>
        <begin position="38"/>
        <end position="60"/>
    </location>
</feature>
<evidence type="ECO:0008006" key="4">
    <source>
        <dbReference type="Google" id="ProtNLM"/>
    </source>
</evidence>
<gene>
    <name evidence="2" type="ordered locus">TREAZ_3332</name>
</gene>
<keyword evidence="1" id="KW-0812">Transmembrane</keyword>
<reference evidence="2 3" key="2">
    <citation type="journal article" date="2011" name="ISME J.">
        <title>RNA-seq reveals cooperative metabolic interactions between two termite-gut spirochete species in co-culture.</title>
        <authorList>
            <person name="Rosenthal A.Z."/>
            <person name="Matson E.G."/>
            <person name="Eldar A."/>
            <person name="Leadbetter J.R."/>
        </authorList>
    </citation>
    <scope>NUCLEOTIDE SEQUENCE [LARGE SCALE GENOMIC DNA]</scope>
    <source>
        <strain evidence="3">ATCC BAA-888 / DSM 13862 / ZAS-9</strain>
    </source>
</reference>
<dbReference type="Proteomes" id="UP000009222">
    <property type="component" value="Chromosome"/>
</dbReference>
<keyword evidence="1" id="KW-1133">Transmembrane helix</keyword>
<dbReference type="OrthoDB" id="371372at2"/>
<evidence type="ECO:0000313" key="3">
    <source>
        <dbReference type="Proteomes" id="UP000009222"/>
    </source>
</evidence>
<dbReference type="AlphaFoldDB" id="F5Y8I7"/>
<dbReference type="RefSeq" id="WP_015712236.1">
    <property type="nucleotide sequence ID" value="NC_015577.1"/>
</dbReference>
<dbReference type="STRING" id="545695.TREAZ_3332"/>
<name>F5Y8I7_LEAAZ</name>
<organism evidence="2 3">
    <name type="scientific">Leadbettera azotonutricia (strain ATCC BAA-888 / DSM 13862 / ZAS-9)</name>
    <name type="common">Treponema azotonutricium</name>
    <dbReference type="NCBI Taxonomy" id="545695"/>
    <lineage>
        <taxon>Bacteria</taxon>
        <taxon>Pseudomonadati</taxon>
        <taxon>Spirochaetota</taxon>
        <taxon>Spirochaetia</taxon>
        <taxon>Spirochaetales</taxon>
        <taxon>Breznakiellaceae</taxon>
        <taxon>Leadbettera</taxon>
    </lineage>
</organism>
<reference evidence="3" key="1">
    <citation type="submission" date="2009-12" db="EMBL/GenBank/DDBJ databases">
        <title>Complete sequence of Treponema azotonutricium strain ZAS-9.</title>
        <authorList>
            <person name="Tetu S.G."/>
            <person name="Matson E."/>
            <person name="Ren Q."/>
            <person name="Seshadri R."/>
            <person name="Elbourne L."/>
            <person name="Hassan K.A."/>
            <person name="Durkin A."/>
            <person name="Radune D."/>
            <person name="Mohamoud Y."/>
            <person name="Shay R."/>
            <person name="Jin S."/>
            <person name="Zhang X."/>
            <person name="Lucey K."/>
            <person name="Ballor N.R."/>
            <person name="Ottesen E."/>
            <person name="Rosenthal R."/>
            <person name="Allen A."/>
            <person name="Leadbetter J.R."/>
            <person name="Paulsen I.T."/>
        </authorList>
    </citation>
    <scope>NUCLEOTIDE SEQUENCE [LARGE SCALE GENOMIC DNA]</scope>
    <source>
        <strain evidence="3">ATCC BAA-888 / DSM 13862 / ZAS-9</strain>
    </source>
</reference>
<keyword evidence="1" id="KW-0472">Membrane</keyword>
<dbReference type="KEGG" id="taz:TREAZ_3332"/>
<dbReference type="HOGENOM" id="CLU_2169962_0_0_12"/>
<sequence>MRRLIGFILIFALFLAFIVLNLDNKCDVSFGFQTAKDLPVFITAFVAFFFGMLCAVPFIIGLKKSRPRVEEPIKPHKGARFFGRKGKSHAAVEGENDPYGID</sequence>
<dbReference type="InParanoid" id="F5Y8I7"/>
<dbReference type="EMBL" id="CP001841">
    <property type="protein sequence ID" value="AEF80450.1"/>
    <property type="molecule type" value="Genomic_DNA"/>
</dbReference>
<accession>F5Y8I7</accession>
<proteinExistence type="predicted"/>
<keyword evidence="3" id="KW-1185">Reference proteome</keyword>